<gene>
    <name evidence="2" type="ORF">BBEV_2732</name>
</gene>
<evidence type="ECO:0000313" key="3">
    <source>
        <dbReference type="Proteomes" id="UP000094463"/>
    </source>
</evidence>
<evidence type="ECO:0000313" key="2">
    <source>
        <dbReference type="EMBL" id="AOM84069.1"/>
    </source>
</evidence>
<feature type="transmembrane region" description="Helical" evidence="1">
    <location>
        <begin position="44"/>
        <end position="66"/>
    </location>
</feature>
<feature type="transmembrane region" description="Helical" evidence="1">
    <location>
        <begin position="226"/>
        <end position="247"/>
    </location>
</feature>
<dbReference type="RefSeq" id="WP_232318191.1">
    <property type="nucleotide sequence ID" value="NZ_CP012502.1"/>
</dbReference>
<dbReference type="KEGG" id="bbev:BBEV_2732"/>
<keyword evidence="1" id="KW-0472">Membrane</keyword>
<feature type="transmembrane region" description="Helical" evidence="1">
    <location>
        <begin position="144"/>
        <end position="162"/>
    </location>
</feature>
<dbReference type="AlphaFoldDB" id="A0A1D7QYJ5"/>
<evidence type="ECO:0000256" key="1">
    <source>
        <dbReference type="SAM" id="Phobius"/>
    </source>
</evidence>
<accession>A0A1D7QYJ5</accession>
<keyword evidence="3" id="KW-1185">Reference proteome</keyword>
<feature type="transmembrane region" description="Helical" evidence="1">
    <location>
        <begin position="174"/>
        <end position="191"/>
    </location>
</feature>
<dbReference type="Proteomes" id="UP000094463">
    <property type="component" value="Chromosome"/>
</dbReference>
<keyword evidence="1" id="KW-1133">Transmembrane helix</keyword>
<dbReference type="PATRIC" id="fig|632773.3.peg.2870"/>
<feature type="transmembrane region" description="Helical" evidence="1">
    <location>
        <begin position="14"/>
        <end position="32"/>
    </location>
</feature>
<proteinExistence type="predicted"/>
<feature type="transmembrane region" description="Helical" evidence="1">
    <location>
        <begin position="86"/>
        <end position="104"/>
    </location>
</feature>
<dbReference type="STRING" id="632773.BBEV_2732"/>
<feature type="transmembrane region" description="Helical" evidence="1">
    <location>
        <begin position="116"/>
        <end position="138"/>
    </location>
</feature>
<protein>
    <submittedName>
        <fullName evidence="2">Uncharacterized protein</fullName>
    </submittedName>
</protein>
<keyword evidence="1" id="KW-0812">Transmembrane</keyword>
<organism evidence="2 3">
    <name type="scientific">Salisediminibacterium beveridgei</name>
    <dbReference type="NCBI Taxonomy" id="632773"/>
    <lineage>
        <taxon>Bacteria</taxon>
        <taxon>Bacillati</taxon>
        <taxon>Bacillota</taxon>
        <taxon>Bacilli</taxon>
        <taxon>Bacillales</taxon>
        <taxon>Bacillaceae</taxon>
        <taxon>Salisediminibacterium</taxon>
    </lineage>
</organism>
<sequence length="249" mass="28221">MTEGAGKKTGDEDMNMVSFFIGIVFILLHLFANKLLPTERIKRLLWFSFSGGLAVSYVFVYLLPTLHQEQAAIDDKYRALTMESEIYIIGLIGVVSFLLIQVIVRRHDVSRRSSFYTAVAFYTIYNAMISFTVLSADIAGVQAVFYSFAIGLHIIAVAHDMYREFPVEYTHNGRYIMAGGIVAGWVFALTIELDSLMKAIIFAIISGAMIFNVFKNELPHEREIHFPTFAIGVFAYTVVTISLKFFFEW</sequence>
<reference evidence="2 3" key="1">
    <citation type="submission" date="2015-08" db="EMBL/GenBank/DDBJ databases">
        <title>The complete genome sequence of Bacillus beveridgei MLTeJB.</title>
        <authorList>
            <person name="Hanson T.E."/>
            <person name="Mesa C."/>
            <person name="Basesman S.M."/>
            <person name="Oremland R.S."/>
        </authorList>
    </citation>
    <scope>NUCLEOTIDE SEQUENCE [LARGE SCALE GENOMIC DNA]</scope>
    <source>
        <strain evidence="2 3">MLTeJB</strain>
    </source>
</reference>
<name>A0A1D7QYJ5_9BACI</name>
<dbReference type="EMBL" id="CP012502">
    <property type="protein sequence ID" value="AOM84069.1"/>
    <property type="molecule type" value="Genomic_DNA"/>
</dbReference>